<accession>A0A6D2HSN8</accession>
<comment type="caution">
    <text evidence="1">The sequence shown here is derived from an EMBL/GenBank/DDBJ whole genome shotgun (WGS) entry which is preliminary data.</text>
</comment>
<keyword evidence="2" id="KW-1185">Reference proteome</keyword>
<name>A0A6D2HSN8_9BRAS</name>
<sequence>MSGCYTSLGLVGYSKNSGNLPVSITVSLYNNFDHLLWRATELGANDETLAKFPWILWYLWKARNEKVFKNEDTNPLETLQFSIAEEEAWSAAQRVEQTGGEDSPSQNIITGEDDAILLPRCQVDASWGVDSKFSGGGFVLDKEDGEKTYGAISTYHAQSPLHKTDCLQIVKIFDELEVWPSLTTELEEFYFTVSRFNHFSLVFIPHLLNLRADC</sequence>
<dbReference type="Proteomes" id="UP000467841">
    <property type="component" value="Unassembled WGS sequence"/>
</dbReference>
<dbReference type="OrthoDB" id="1112675at2759"/>
<protein>
    <recommendedName>
        <fullName evidence="3">RNase H type-1 domain-containing protein</fullName>
    </recommendedName>
</protein>
<organism evidence="1 2">
    <name type="scientific">Microthlaspi erraticum</name>
    <dbReference type="NCBI Taxonomy" id="1685480"/>
    <lineage>
        <taxon>Eukaryota</taxon>
        <taxon>Viridiplantae</taxon>
        <taxon>Streptophyta</taxon>
        <taxon>Embryophyta</taxon>
        <taxon>Tracheophyta</taxon>
        <taxon>Spermatophyta</taxon>
        <taxon>Magnoliopsida</taxon>
        <taxon>eudicotyledons</taxon>
        <taxon>Gunneridae</taxon>
        <taxon>Pentapetalae</taxon>
        <taxon>rosids</taxon>
        <taxon>malvids</taxon>
        <taxon>Brassicales</taxon>
        <taxon>Brassicaceae</taxon>
        <taxon>Coluteocarpeae</taxon>
        <taxon>Microthlaspi</taxon>
    </lineage>
</organism>
<dbReference type="AlphaFoldDB" id="A0A6D2HSN8"/>
<evidence type="ECO:0000313" key="2">
    <source>
        <dbReference type="Proteomes" id="UP000467841"/>
    </source>
</evidence>
<proteinExistence type="predicted"/>
<reference evidence="1" key="1">
    <citation type="submission" date="2020-01" db="EMBL/GenBank/DDBJ databases">
        <authorList>
            <person name="Mishra B."/>
        </authorList>
    </citation>
    <scope>NUCLEOTIDE SEQUENCE [LARGE SCALE GENOMIC DNA]</scope>
</reference>
<evidence type="ECO:0008006" key="3">
    <source>
        <dbReference type="Google" id="ProtNLM"/>
    </source>
</evidence>
<evidence type="ECO:0000313" key="1">
    <source>
        <dbReference type="EMBL" id="CAA7017603.1"/>
    </source>
</evidence>
<gene>
    <name evidence="1" type="ORF">MERR_LOCUS4838</name>
</gene>
<dbReference type="EMBL" id="CACVBM020000333">
    <property type="protein sequence ID" value="CAA7017603.1"/>
    <property type="molecule type" value="Genomic_DNA"/>
</dbReference>